<dbReference type="GO" id="GO:0033255">
    <property type="term" value="C:SAS acetyltransferase complex"/>
    <property type="evidence" value="ECO:0007669"/>
    <property type="project" value="InterPro"/>
</dbReference>
<accession>A0A9P4Q1E4</accession>
<protein>
    <recommendedName>
        <fullName evidence="2">Something about silencing protein 4 domain-containing protein</fullName>
    </recommendedName>
</protein>
<feature type="compositionally biased region" description="Polar residues" evidence="1">
    <location>
        <begin position="102"/>
        <end position="112"/>
    </location>
</feature>
<evidence type="ECO:0000259" key="2">
    <source>
        <dbReference type="Pfam" id="PF15460"/>
    </source>
</evidence>
<dbReference type="PANTHER" id="PTHR38422:SF1">
    <property type="entry name" value="SOMETHING ABOUT SILENCING PROTEIN 4"/>
    <property type="match status" value="1"/>
</dbReference>
<feature type="region of interest" description="Disordered" evidence="1">
    <location>
        <begin position="93"/>
        <end position="112"/>
    </location>
</feature>
<organism evidence="3 4">
    <name type="scientific">Polychaeton citri CBS 116435</name>
    <dbReference type="NCBI Taxonomy" id="1314669"/>
    <lineage>
        <taxon>Eukaryota</taxon>
        <taxon>Fungi</taxon>
        <taxon>Dikarya</taxon>
        <taxon>Ascomycota</taxon>
        <taxon>Pezizomycotina</taxon>
        <taxon>Dothideomycetes</taxon>
        <taxon>Dothideomycetidae</taxon>
        <taxon>Capnodiales</taxon>
        <taxon>Capnodiaceae</taxon>
        <taxon>Polychaeton</taxon>
    </lineage>
</organism>
<keyword evidence="4" id="KW-1185">Reference proteome</keyword>
<name>A0A9P4Q1E4_9PEZI</name>
<feature type="compositionally biased region" description="Basic and acidic residues" evidence="1">
    <location>
        <begin position="408"/>
        <end position="432"/>
    </location>
</feature>
<feature type="compositionally biased region" description="Acidic residues" evidence="1">
    <location>
        <begin position="433"/>
        <end position="458"/>
    </location>
</feature>
<dbReference type="Proteomes" id="UP000799441">
    <property type="component" value="Unassembled WGS sequence"/>
</dbReference>
<dbReference type="InterPro" id="IPR038988">
    <property type="entry name" value="Sas4"/>
</dbReference>
<dbReference type="GO" id="GO:0004402">
    <property type="term" value="F:histone acetyltransferase activity"/>
    <property type="evidence" value="ECO:0007669"/>
    <property type="project" value="TreeGrafter"/>
</dbReference>
<sequence length="587" mass="65096">MSPQATRLTRGGAAHNDAPMMKPQLTSVHTAHRIVAAESTRSLSTALHLPPLPPFMNKNDAISNRPLKRQKLDLRFRQSTLDTHFFARNALSPTSDVDVGSSGATPESNEAVPQQSLALLKDGPNGTLDGASAHDRDGSVQRTRSRRSTPRIRDANAASPSRAVESPASFDSKTQAGAGAGPKAKEKQRQRHSTPSTHSASGRTQEDKRSLRSHDDGPRFKSELATYFSNYEDVMFDLPKSHDFITNDAALFITDDADSKQLQGSSSKDLQGVTHITSPQTPNENTKGLGSKFAGSCALNGCQRLDLDFASRTLSGSQADPLSDAHFYKSHRRAERREKQMRNIEKERAMHEKVQLDALLNGLLGHDWLRVMGISGVTENEAKKFEPKRNFFVAEVEALVGKFHAWKKEEKRQRLQKDEARRATEEDGNERKEDDDEDDDTNEPEVETGANEADEIDSLEPSSSDLNASAAQQLRQEAAESLRPISQSVKARPKHTMVESMIERPLPPLEPMTSFYQKRHLRDAALRKARPGRNATAFGQPIPDLDEQEFELPADLISEDILRANARERRARNRRSIADAATPTVNK</sequence>
<evidence type="ECO:0000313" key="4">
    <source>
        <dbReference type="Proteomes" id="UP000799441"/>
    </source>
</evidence>
<feature type="domain" description="Something about silencing protein 4" evidence="2">
    <location>
        <begin position="320"/>
        <end position="414"/>
    </location>
</feature>
<comment type="caution">
    <text evidence="3">The sequence shown here is derived from an EMBL/GenBank/DDBJ whole genome shotgun (WGS) entry which is preliminary data.</text>
</comment>
<reference evidence="3" key="1">
    <citation type="journal article" date="2020" name="Stud. Mycol.">
        <title>101 Dothideomycetes genomes: a test case for predicting lifestyles and emergence of pathogens.</title>
        <authorList>
            <person name="Haridas S."/>
            <person name="Albert R."/>
            <person name="Binder M."/>
            <person name="Bloem J."/>
            <person name="Labutti K."/>
            <person name="Salamov A."/>
            <person name="Andreopoulos B."/>
            <person name="Baker S."/>
            <person name="Barry K."/>
            <person name="Bills G."/>
            <person name="Bluhm B."/>
            <person name="Cannon C."/>
            <person name="Castanera R."/>
            <person name="Culley D."/>
            <person name="Daum C."/>
            <person name="Ezra D."/>
            <person name="Gonzalez J."/>
            <person name="Henrissat B."/>
            <person name="Kuo A."/>
            <person name="Liang C."/>
            <person name="Lipzen A."/>
            <person name="Lutzoni F."/>
            <person name="Magnuson J."/>
            <person name="Mondo S."/>
            <person name="Nolan M."/>
            <person name="Ohm R."/>
            <person name="Pangilinan J."/>
            <person name="Park H.-J."/>
            <person name="Ramirez L."/>
            <person name="Alfaro M."/>
            <person name="Sun H."/>
            <person name="Tritt A."/>
            <person name="Yoshinaga Y."/>
            <person name="Zwiers L.-H."/>
            <person name="Turgeon B."/>
            <person name="Goodwin S."/>
            <person name="Spatafora J."/>
            <person name="Crous P."/>
            <person name="Grigoriev I."/>
        </authorList>
    </citation>
    <scope>NUCLEOTIDE SEQUENCE</scope>
    <source>
        <strain evidence="3">CBS 116435</strain>
    </source>
</reference>
<feature type="region of interest" description="Disordered" evidence="1">
    <location>
        <begin position="1"/>
        <end position="20"/>
    </location>
</feature>
<evidence type="ECO:0000313" key="3">
    <source>
        <dbReference type="EMBL" id="KAF2716314.1"/>
    </source>
</evidence>
<dbReference type="EMBL" id="MU003881">
    <property type="protein sequence ID" value="KAF2716314.1"/>
    <property type="molecule type" value="Genomic_DNA"/>
</dbReference>
<dbReference type="PANTHER" id="PTHR38422">
    <property type="entry name" value="SOMETHING ABOUT SILENCING PROTEIN 4"/>
    <property type="match status" value="1"/>
</dbReference>
<gene>
    <name evidence="3" type="ORF">K431DRAFT_289504</name>
</gene>
<dbReference type="InterPro" id="IPR029184">
    <property type="entry name" value="Sas4_dom"/>
</dbReference>
<proteinExistence type="predicted"/>
<dbReference type="AlphaFoldDB" id="A0A9P4Q1E4"/>
<evidence type="ECO:0000256" key="1">
    <source>
        <dbReference type="SAM" id="MobiDB-lite"/>
    </source>
</evidence>
<feature type="compositionally biased region" description="Basic and acidic residues" evidence="1">
    <location>
        <begin position="204"/>
        <end position="219"/>
    </location>
</feature>
<feature type="region of interest" description="Disordered" evidence="1">
    <location>
        <begin position="262"/>
        <end position="287"/>
    </location>
</feature>
<dbReference type="Pfam" id="PF15460">
    <property type="entry name" value="SAS4"/>
    <property type="match status" value="1"/>
</dbReference>
<dbReference type="OrthoDB" id="1938992at2759"/>
<feature type="compositionally biased region" description="Polar residues" evidence="1">
    <location>
        <begin position="193"/>
        <end position="203"/>
    </location>
</feature>
<feature type="region of interest" description="Disordered" evidence="1">
    <location>
        <begin position="120"/>
        <end position="219"/>
    </location>
</feature>
<feature type="region of interest" description="Disordered" evidence="1">
    <location>
        <begin position="408"/>
        <end position="509"/>
    </location>
</feature>
<feature type="compositionally biased region" description="Polar residues" evidence="1">
    <location>
        <begin position="460"/>
        <end position="475"/>
    </location>
</feature>